<name>A0ABR2WEV6_9FUNG</name>
<keyword evidence="2" id="KW-1185">Reference proteome</keyword>
<evidence type="ECO:0000313" key="2">
    <source>
        <dbReference type="Proteomes" id="UP001479436"/>
    </source>
</evidence>
<dbReference type="Proteomes" id="UP001479436">
    <property type="component" value="Unassembled WGS sequence"/>
</dbReference>
<comment type="caution">
    <text evidence="1">The sequence shown here is derived from an EMBL/GenBank/DDBJ whole genome shotgun (WGS) entry which is preliminary data.</text>
</comment>
<gene>
    <name evidence="1" type="ORF">K7432_016348</name>
</gene>
<dbReference type="EMBL" id="JASJQH010002642">
    <property type="protein sequence ID" value="KAK9760040.1"/>
    <property type="molecule type" value="Genomic_DNA"/>
</dbReference>
<reference evidence="1 2" key="1">
    <citation type="submission" date="2023-04" db="EMBL/GenBank/DDBJ databases">
        <title>Genome of Basidiobolus ranarum AG-B5.</title>
        <authorList>
            <person name="Stajich J.E."/>
            <person name="Carter-House D."/>
            <person name="Gryganskyi A."/>
        </authorList>
    </citation>
    <scope>NUCLEOTIDE SEQUENCE [LARGE SCALE GENOMIC DNA]</scope>
    <source>
        <strain evidence="1 2">AG-B5</strain>
    </source>
</reference>
<accession>A0ABR2WEV6</accession>
<evidence type="ECO:0008006" key="3">
    <source>
        <dbReference type="Google" id="ProtNLM"/>
    </source>
</evidence>
<evidence type="ECO:0000313" key="1">
    <source>
        <dbReference type="EMBL" id="KAK9760040.1"/>
    </source>
</evidence>
<sequence>MSMVEYLYKYVYKNHGRVNVGINPYANPVNDEIRQFQVVVLGEDFHQVLPVVLHGSCRQTEAEYFKTYHLDVENGTEPADPSEIYPARSQRFEVIYPTTDTTPLLPELLMESAIFTALNDDVKKLNDLTMGMHHAATSDRIAYLILKAKEQEPTARSTSTLSTWQACLLMNSC</sequence>
<proteinExistence type="predicted"/>
<protein>
    <recommendedName>
        <fullName evidence="3">DNA helicase</fullName>
    </recommendedName>
</protein>
<organism evidence="1 2">
    <name type="scientific">Basidiobolus ranarum</name>
    <dbReference type="NCBI Taxonomy" id="34480"/>
    <lineage>
        <taxon>Eukaryota</taxon>
        <taxon>Fungi</taxon>
        <taxon>Fungi incertae sedis</taxon>
        <taxon>Zoopagomycota</taxon>
        <taxon>Entomophthoromycotina</taxon>
        <taxon>Basidiobolomycetes</taxon>
        <taxon>Basidiobolales</taxon>
        <taxon>Basidiobolaceae</taxon>
        <taxon>Basidiobolus</taxon>
    </lineage>
</organism>